<dbReference type="AlphaFoldDB" id="A0A645IUP9"/>
<organism evidence="1">
    <name type="scientific">bioreactor metagenome</name>
    <dbReference type="NCBI Taxonomy" id="1076179"/>
    <lineage>
        <taxon>unclassified sequences</taxon>
        <taxon>metagenomes</taxon>
        <taxon>ecological metagenomes</taxon>
    </lineage>
</organism>
<evidence type="ECO:0000313" key="1">
    <source>
        <dbReference type="EMBL" id="MPN50883.1"/>
    </source>
</evidence>
<accession>A0A645IUP9</accession>
<dbReference type="EMBL" id="VSSQ01115451">
    <property type="protein sequence ID" value="MPN50883.1"/>
    <property type="molecule type" value="Genomic_DNA"/>
</dbReference>
<name>A0A645IUP9_9ZZZZ</name>
<protein>
    <submittedName>
        <fullName evidence="1">Uncharacterized protein</fullName>
    </submittedName>
</protein>
<sequence length="57" mass="6648">MTLPFENRSANRMSGIDLGIELGQRGTLSNNMIRQNFINLKIGINFADKWFQKRLYD</sequence>
<comment type="caution">
    <text evidence="1">The sequence shown here is derived from an EMBL/GenBank/DDBJ whole genome shotgun (WGS) entry which is preliminary data.</text>
</comment>
<gene>
    <name evidence="1" type="ORF">SDC9_198523</name>
</gene>
<proteinExistence type="predicted"/>
<reference evidence="1" key="1">
    <citation type="submission" date="2019-08" db="EMBL/GenBank/DDBJ databases">
        <authorList>
            <person name="Kucharzyk K."/>
            <person name="Murdoch R.W."/>
            <person name="Higgins S."/>
            <person name="Loffler F."/>
        </authorList>
    </citation>
    <scope>NUCLEOTIDE SEQUENCE</scope>
</reference>